<evidence type="ECO:0000313" key="2">
    <source>
        <dbReference type="Proteomes" id="UP001165740"/>
    </source>
</evidence>
<keyword evidence="2" id="KW-1185">Reference proteome</keyword>
<dbReference type="Proteomes" id="UP001165740">
    <property type="component" value="Chromosome 9"/>
</dbReference>
<gene>
    <name evidence="3" type="primary">LOC106068452</name>
</gene>
<dbReference type="GeneID" id="106068452"/>
<sequence length="191" mass="21383">MSSKVLFLAFALCATMMVLGVKCEEEEVTTPASESIEDTEDDADFEAFSEYINSAVKTLSQSTGTGPSGRRDLAKRGWLKKVWQAAKPLIITAAVNAVGKRSAEDEMNFKNLALRVPQKRGWLKNIWDEIKPYFFKSVAEILEDAIKYKRAPGEKKNLACTEEEKQKYLEIKNAADDLCALADITNVYKCQ</sequence>
<dbReference type="OrthoDB" id="10389820at2759"/>
<organism evidence="2 3">
    <name type="scientific">Biomphalaria glabrata</name>
    <name type="common">Bloodfluke planorb</name>
    <name type="synonym">Freshwater snail</name>
    <dbReference type="NCBI Taxonomy" id="6526"/>
    <lineage>
        <taxon>Eukaryota</taxon>
        <taxon>Metazoa</taxon>
        <taxon>Spiralia</taxon>
        <taxon>Lophotrochozoa</taxon>
        <taxon>Mollusca</taxon>
        <taxon>Gastropoda</taxon>
        <taxon>Heterobranchia</taxon>
        <taxon>Euthyneura</taxon>
        <taxon>Panpulmonata</taxon>
        <taxon>Hygrophila</taxon>
        <taxon>Lymnaeoidea</taxon>
        <taxon>Planorbidae</taxon>
        <taxon>Biomphalaria</taxon>
    </lineage>
</organism>
<reference evidence="3" key="1">
    <citation type="submission" date="2025-08" db="UniProtKB">
        <authorList>
            <consortium name="RefSeq"/>
        </authorList>
    </citation>
    <scope>IDENTIFICATION</scope>
</reference>
<evidence type="ECO:0000313" key="3">
    <source>
        <dbReference type="RefSeq" id="XP_055895960.1"/>
    </source>
</evidence>
<accession>A0A9W3B942</accession>
<proteinExistence type="predicted"/>
<dbReference type="RefSeq" id="XP_055895960.1">
    <property type="nucleotide sequence ID" value="XM_056039985.1"/>
</dbReference>
<protein>
    <submittedName>
        <fullName evidence="3">Uncharacterized protein LOC106068452</fullName>
    </submittedName>
</protein>
<feature type="chain" id="PRO_5040745515" evidence="1">
    <location>
        <begin position="21"/>
        <end position="191"/>
    </location>
</feature>
<evidence type="ECO:0000256" key="1">
    <source>
        <dbReference type="SAM" id="SignalP"/>
    </source>
</evidence>
<name>A0A9W3B942_BIOGL</name>
<dbReference type="AlphaFoldDB" id="A0A9W3B942"/>
<keyword evidence="1" id="KW-0732">Signal</keyword>
<feature type="signal peptide" evidence="1">
    <location>
        <begin position="1"/>
        <end position="20"/>
    </location>
</feature>